<gene>
    <name evidence="24" type="primary">sdhA</name>
    <name evidence="24" type="ORF">CCOS865_03390</name>
</gene>
<keyword evidence="10 19" id="KW-0285">Flavoprotein</keyword>
<dbReference type="InterPro" id="IPR011281">
    <property type="entry name" value="Succ_DH_flav_su_fwd"/>
</dbReference>
<evidence type="ECO:0000256" key="21">
    <source>
        <dbReference type="RuleBase" id="RU362051"/>
    </source>
</evidence>
<feature type="binding site" evidence="18">
    <location>
        <position position="225"/>
    </location>
    <ligand>
        <name>substrate</name>
    </ligand>
</feature>
<dbReference type="InterPro" id="IPR014006">
    <property type="entry name" value="Succ_Dhase_FrdA_Gneg"/>
</dbReference>
<evidence type="ECO:0000256" key="10">
    <source>
        <dbReference type="ARBA" id="ARBA00022630"/>
    </source>
</evidence>
<dbReference type="InterPro" id="IPR003953">
    <property type="entry name" value="FAD-dep_OxRdtase_2_FAD-bd"/>
</dbReference>
<feature type="active site" description="Proton acceptor" evidence="17">
    <location>
        <position position="269"/>
    </location>
</feature>
<evidence type="ECO:0000256" key="11">
    <source>
        <dbReference type="ARBA" id="ARBA00022827"/>
    </source>
</evidence>
<evidence type="ECO:0000256" key="13">
    <source>
        <dbReference type="ARBA" id="ARBA00023002"/>
    </source>
</evidence>
<evidence type="ECO:0000256" key="2">
    <source>
        <dbReference type="ARBA" id="ARBA00004515"/>
    </source>
</evidence>
<dbReference type="PANTHER" id="PTHR11632">
    <property type="entry name" value="SUCCINATE DEHYDROGENASE 2 FLAVOPROTEIN SUBUNIT"/>
    <property type="match status" value="1"/>
</dbReference>
<keyword evidence="11 19" id="KW-0274">FAD</keyword>
<name>A0A383RXF3_9PSED</name>
<evidence type="ECO:0000256" key="14">
    <source>
        <dbReference type="ARBA" id="ARBA00023136"/>
    </source>
</evidence>
<evidence type="ECO:0000256" key="17">
    <source>
        <dbReference type="PIRSR" id="PIRSR000171-1"/>
    </source>
</evidence>
<feature type="domain" description="FAD-dependent oxidoreductase 2 FAD-binding" evidence="22">
    <location>
        <begin position="1"/>
        <end position="387"/>
    </location>
</feature>
<dbReference type="PIRSF" id="PIRSF000171">
    <property type="entry name" value="SDHA_APRA_LASPO"/>
    <property type="match status" value="1"/>
</dbReference>
<keyword evidence="14 21" id="KW-0472">Membrane</keyword>
<dbReference type="InterPro" id="IPR036188">
    <property type="entry name" value="FAD/NAD-bd_sf"/>
</dbReference>
<keyword evidence="7 21" id="KW-0813">Transport</keyword>
<proteinExistence type="inferred from homology"/>
<dbReference type="Proteomes" id="UP000263595">
    <property type="component" value="Unassembled WGS sequence"/>
</dbReference>
<feature type="binding site" evidence="19">
    <location>
        <begin position="386"/>
        <end position="387"/>
    </location>
    <ligand>
        <name>FAD</name>
        <dbReference type="ChEBI" id="CHEBI:57692"/>
    </ligand>
</feature>
<dbReference type="NCBIfam" id="TIGR01812">
    <property type="entry name" value="sdhA_frdA_Gneg"/>
    <property type="match status" value="1"/>
</dbReference>
<evidence type="ECO:0000256" key="20">
    <source>
        <dbReference type="PIRSR" id="PIRSR611281-4"/>
    </source>
</evidence>
<dbReference type="InterPro" id="IPR027477">
    <property type="entry name" value="Succ_DH/fumarate_Rdtase_cat_sf"/>
</dbReference>
<dbReference type="SUPFAM" id="SSF56425">
    <property type="entry name" value="Succinate dehydrogenase/fumarate reductase flavoprotein, catalytic domain"/>
    <property type="match status" value="1"/>
</dbReference>
<dbReference type="InterPro" id="IPR030664">
    <property type="entry name" value="SdhA/FrdA/AprA"/>
</dbReference>
<evidence type="ECO:0000256" key="1">
    <source>
        <dbReference type="ARBA" id="ARBA00002054"/>
    </source>
</evidence>
<comment type="function">
    <text evidence="1">Two distinct, membrane-bound, FAD-containing enzymes are responsible for the catalysis of fumarate and succinate interconversion; the fumarate reductase is used in anaerobic growth, and the succinate dehydrogenase is used in aerobic growth.</text>
</comment>
<dbReference type="GO" id="GO:0008177">
    <property type="term" value="F:succinate dehydrogenase (quinone) activity"/>
    <property type="evidence" value="ECO:0007669"/>
    <property type="project" value="UniProtKB-EC"/>
</dbReference>
<keyword evidence="9 21" id="KW-0997">Cell inner membrane</keyword>
<feature type="binding site" evidence="18">
    <location>
        <position position="381"/>
    </location>
    <ligand>
        <name>substrate</name>
    </ligand>
</feature>
<dbReference type="Pfam" id="PF00890">
    <property type="entry name" value="FAD_binding_2"/>
    <property type="match status" value="1"/>
</dbReference>
<dbReference type="GO" id="GO:0009061">
    <property type="term" value="P:anaerobic respiration"/>
    <property type="evidence" value="ECO:0007669"/>
    <property type="project" value="TreeGrafter"/>
</dbReference>
<evidence type="ECO:0000313" key="25">
    <source>
        <dbReference type="Proteomes" id="UP000263595"/>
    </source>
</evidence>
<reference evidence="25" key="1">
    <citation type="submission" date="2018-08" db="EMBL/GenBank/DDBJ databases">
        <authorList>
            <person name="Blom J."/>
        </authorList>
    </citation>
    <scope>NUCLEOTIDE SEQUENCE [LARGE SCALE GENOMIC DNA]</scope>
    <source>
        <strain evidence="25">CCOS 865</strain>
    </source>
</reference>
<organism evidence="24 25">
    <name type="scientific">Pseudomonas reidholzensis</name>
    <dbReference type="NCBI Taxonomy" id="1785162"/>
    <lineage>
        <taxon>Bacteria</taxon>
        <taxon>Pseudomonadati</taxon>
        <taxon>Pseudomonadota</taxon>
        <taxon>Gammaproteobacteria</taxon>
        <taxon>Pseudomonadales</taxon>
        <taxon>Pseudomonadaceae</taxon>
        <taxon>Pseudomonas</taxon>
    </lineage>
</organism>
<keyword evidence="8" id="KW-1003">Cell membrane</keyword>
<feature type="binding site" evidence="19">
    <location>
        <begin position="18"/>
        <end position="33"/>
    </location>
    <ligand>
        <name>FAD</name>
        <dbReference type="ChEBI" id="CHEBI:57692"/>
    </ligand>
</feature>
<keyword evidence="21" id="KW-0816">Tricarboxylic acid cycle</keyword>
<keyword evidence="13 21" id="KW-0560">Oxidoreductase</keyword>
<dbReference type="GO" id="GO:0009055">
    <property type="term" value="F:electron transfer activity"/>
    <property type="evidence" value="ECO:0007669"/>
    <property type="project" value="TreeGrafter"/>
</dbReference>
<dbReference type="UniPathway" id="UPA00223">
    <property type="reaction ID" value="UER01005"/>
</dbReference>
<evidence type="ECO:0000256" key="4">
    <source>
        <dbReference type="ARBA" id="ARBA00008040"/>
    </source>
</evidence>
<dbReference type="Gene3D" id="1.20.58.100">
    <property type="entry name" value="Fumarate reductase/succinate dehydrogenase flavoprotein-like, C-terminal domain"/>
    <property type="match status" value="1"/>
</dbReference>
<dbReference type="NCBIfam" id="TIGR01816">
    <property type="entry name" value="sdhA_forward"/>
    <property type="match status" value="1"/>
</dbReference>
<accession>A0A383RXF3</accession>
<evidence type="ECO:0000256" key="12">
    <source>
        <dbReference type="ARBA" id="ARBA00022982"/>
    </source>
</evidence>
<dbReference type="Gene3D" id="3.50.50.60">
    <property type="entry name" value="FAD/NAD(P)-binding domain"/>
    <property type="match status" value="1"/>
</dbReference>
<dbReference type="Gene3D" id="4.10.80.40">
    <property type="entry name" value="succinate dehydrogenase protein domain"/>
    <property type="match status" value="1"/>
</dbReference>
<dbReference type="InterPro" id="IPR015939">
    <property type="entry name" value="Fum_Rdtase/Succ_DH_flav-like_C"/>
</dbReference>
<evidence type="ECO:0000256" key="8">
    <source>
        <dbReference type="ARBA" id="ARBA00022475"/>
    </source>
</evidence>
<dbReference type="PANTHER" id="PTHR11632:SF51">
    <property type="entry name" value="SUCCINATE DEHYDROGENASE [UBIQUINONE] FLAVOPROTEIN SUBUNIT, MITOCHONDRIAL"/>
    <property type="match status" value="1"/>
</dbReference>
<dbReference type="FunFam" id="1.20.58.100:FF:000001">
    <property type="entry name" value="Succinate dehydrogenase flavoprotein subunit (SdhA)"/>
    <property type="match status" value="1"/>
</dbReference>
<dbReference type="SUPFAM" id="SSF51905">
    <property type="entry name" value="FAD/NAD(P)-binding domain"/>
    <property type="match status" value="1"/>
</dbReference>
<evidence type="ECO:0000259" key="22">
    <source>
        <dbReference type="Pfam" id="PF00890"/>
    </source>
</evidence>
<evidence type="ECO:0000256" key="7">
    <source>
        <dbReference type="ARBA" id="ARBA00022448"/>
    </source>
</evidence>
<dbReference type="Pfam" id="PF02910">
    <property type="entry name" value="Succ_DH_flav_C"/>
    <property type="match status" value="1"/>
</dbReference>
<dbReference type="SUPFAM" id="SSF46977">
    <property type="entry name" value="Succinate dehydrogenase/fumarate reductase flavoprotein C-terminal domain"/>
    <property type="match status" value="1"/>
</dbReference>
<feature type="binding site" evidence="19">
    <location>
        <position position="370"/>
    </location>
    <ligand>
        <name>FAD</name>
        <dbReference type="ChEBI" id="CHEBI:57692"/>
    </ligand>
</feature>
<evidence type="ECO:0000256" key="19">
    <source>
        <dbReference type="PIRSR" id="PIRSR611281-3"/>
    </source>
</evidence>
<dbReference type="GO" id="GO:0006099">
    <property type="term" value="P:tricarboxylic acid cycle"/>
    <property type="evidence" value="ECO:0007669"/>
    <property type="project" value="UniProtKB-UniRule"/>
</dbReference>
<comment type="cofactor">
    <cofactor evidence="19">
        <name>FAD</name>
        <dbReference type="ChEBI" id="CHEBI:57692"/>
    </cofactor>
    <text evidence="19">Flavinylated by SdhE, about 5% flavinylation occurs in the absence of SdhE.</text>
</comment>
<evidence type="ECO:0000256" key="3">
    <source>
        <dbReference type="ARBA" id="ARBA00004894"/>
    </source>
</evidence>
<evidence type="ECO:0000259" key="23">
    <source>
        <dbReference type="Pfam" id="PF02910"/>
    </source>
</evidence>
<evidence type="ECO:0000256" key="15">
    <source>
        <dbReference type="ARBA" id="ARBA00049220"/>
    </source>
</evidence>
<evidence type="ECO:0000313" key="24">
    <source>
        <dbReference type="EMBL" id="SYX91121.1"/>
    </source>
</evidence>
<evidence type="ECO:0000256" key="18">
    <source>
        <dbReference type="PIRSR" id="PIRSR611281-2"/>
    </source>
</evidence>
<keyword evidence="25" id="KW-1185">Reference proteome</keyword>
<comment type="similarity">
    <text evidence="4 21">Belongs to the FAD-dependent oxidoreductase 2 family. FRD/SDH subfamily.</text>
</comment>
<protein>
    <recommendedName>
        <fullName evidence="6 16">Succinate dehydrogenase flavoprotein subunit</fullName>
        <ecNumber evidence="5 21">1.3.5.1</ecNumber>
    </recommendedName>
</protein>
<comment type="pathway">
    <text evidence="3 21">Carbohydrate metabolism; tricarboxylic acid cycle; fumarate from succinate (bacterial route): step 1/1.</text>
</comment>
<dbReference type="InterPro" id="IPR037099">
    <property type="entry name" value="Fum_R/Succ_DH_flav-like_C_sf"/>
</dbReference>
<feature type="modified residue" description="Tele-8alpha-FAD histidine" evidence="20">
    <location>
        <position position="26"/>
    </location>
</feature>
<dbReference type="GO" id="GO:0022900">
    <property type="term" value="P:electron transport chain"/>
    <property type="evidence" value="ECO:0007669"/>
    <property type="project" value="UniProtKB-UniRule"/>
</dbReference>
<dbReference type="EC" id="1.3.5.1" evidence="5 21"/>
<feature type="domain" description="Fumarate reductase/succinate dehydrogenase flavoprotein-like C-terminal" evidence="23">
    <location>
        <begin position="442"/>
        <end position="570"/>
    </location>
</feature>
<dbReference type="PROSITE" id="PS00504">
    <property type="entry name" value="FRD_SDH_FAD_BINDING"/>
    <property type="match status" value="1"/>
</dbReference>
<evidence type="ECO:0000256" key="16">
    <source>
        <dbReference type="NCBIfam" id="TIGR01816"/>
    </source>
</evidence>
<dbReference type="FunFam" id="3.90.700.10:FF:000001">
    <property type="entry name" value="Mitochondrial succinate dehydrogenase flavoprotein subunit"/>
    <property type="match status" value="1"/>
</dbReference>
<dbReference type="AlphaFoldDB" id="A0A383RXF3"/>
<dbReference type="EMBL" id="UNOZ01000026">
    <property type="protein sequence ID" value="SYX91121.1"/>
    <property type="molecule type" value="Genomic_DNA"/>
</dbReference>
<evidence type="ECO:0000256" key="9">
    <source>
        <dbReference type="ARBA" id="ARBA00022519"/>
    </source>
</evidence>
<feature type="binding site" evidence="18">
    <location>
        <position position="237"/>
    </location>
    <ligand>
        <name>substrate</name>
    </ligand>
</feature>
<comment type="subcellular location">
    <subcellularLocation>
        <location evidence="2 21">Cell inner membrane</location>
        <topology evidence="2 21">Peripheral membrane protein</topology>
        <orientation evidence="2 21">Cytoplasmic side</orientation>
    </subcellularLocation>
</comment>
<evidence type="ECO:0000256" key="6">
    <source>
        <dbReference type="ARBA" id="ARBA00019965"/>
    </source>
</evidence>
<dbReference type="GO" id="GO:0005886">
    <property type="term" value="C:plasma membrane"/>
    <property type="evidence" value="ECO:0007669"/>
    <property type="project" value="UniProtKB-SubCell"/>
</dbReference>
<dbReference type="InterPro" id="IPR003952">
    <property type="entry name" value="FRD_SDH_FAD_BS"/>
</dbReference>
<dbReference type="GO" id="GO:0050660">
    <property type="term" value="F:flavin adenine dinucleotide binding"/>
    <property type="evidence" value="ECO:0007669"/>
    <property type="project" value="UniProtKB-UniRule"/>
</dbReference>
<evidence type="ECO:0000256" key="5">
    <source>
        <dbReference type="ARBA" id="ARBA00012792"/>
    </source>
</evidence>
<feature type="binding site" evidence="19">
    <location>
        <position position="204"/>
    </location>
    <ligand>
        <name>FAD</name>
        <dbReference type="ChEBI" id="CHEBI:57692"/>
    </ligand>
</feature>
<comment type="catalytic activity">
    <reaction evidence="15 21">
        <text>a quinone + succinate = fumarate + a quinol</text>
        <dbReference type="Rhea" id="RHEA:40523"/>
        <dbReference type="ChEBI" id="CHEBI:24646"/>
        <dbReference type="ChEBI" id="CHEBI:29806"/>
        <dbReference type="ChEBI" id="CHEBI:30031"/>
        <dbReference type="ChEBI" id="CHEBI:132124"/>
        <dbReference type="EC" id="1.3.5.1"/>
    </reaction>
</comment>
<keyword evidence="12 21" id="KW-0249">Electron transport</keyword>
<feature type="binding site" evidence="18">
    <location>
        <position position="336"/>
    </location>
    <ligand>
        <name>substrate</name>
    </ligand>
</feature>
<dbReference type="FunFam" id="4.10.80.40:FF:000001">
    <property type="entry name" value="Succinate dehydrogenase flavoprotein subunit"/>
    <property type="match status" value="1"/>
</dbReference>
<dbReference type="Gene3D" id="3.90.700.10">
    <property type="entry name" value="Succinate dehydrogenase/fumarate reductase flavoprotein, catalytic domain"/>
    <property type="match status" value="1"/>
</dbReference>
<sequence length="570" mass="61753">MRAALQLAQGGHKTAVITKVFPTRSHTVSAQGGITCAIASADPNDDWRWHMYDTVKGSDYIGDQDAIEYMCQEGPAAVFELDHMGLPFSRTETGRIYQRPFGGQSKDFGKGGQAARTCAASDRTGHALLHTLYQGNLKAGTTFLNEYYAVDLVKNQDGAFVGVIAICIETGETLYIKAKATVLATGGAGRIYSSTTNALINTGDGIGMALRAGVPVQDIEMWQFHPTGIAGAGVLVTEGCRGEGGYLINKHGERFMERYAPNAKDLAGRDVVARSMVKEIIAGNGCGPNGDHVMLKLDHLGEEVLHSRLPGICELSKTFAHVDPVVAPVPVVPTCHYMMGGVATNIHGQAMTQDAEGVDHIIPGLFAVGEVACVSVHGANRLGGNSLLDLVVFGRAAGLHLEKALSDGIEYLDASDTDIEVALSRLNKLNERTDGEDVATLRRELQSCMQNYFGVFRTGEYMQKGIEQLAQLRERIANVKISDKSQAFNTARIEALELQNLLEVAEATAIAAEVRKESRGAHAREDFEDRDDENWLCHTLYFPGEKRVAKRAVNFAPKTVPAFEPKVRTY</sequence>